<dbReference type="RefSeq" id="WP_244746381.1">
    <property type="nucleotide sequence ID" value="NZ_CP095071.1"/>
</dbReference>
<evidence type="ECO:0000313" key="3">
    <source>
        <dbReference type="Proteomes" id="UP000831537"/>
    </source>
</evidence>
<keyword evidence="3" id="KW-1185">Reference proteome</keyword>
<reference evidence="2 3" key="1">
    <citation type="submission" date="2022-04" db="EMBL/GenBank/DDBJ databases">
        <title>Gracilibacillus sp. isolated from saltern.</title>
        <authorList>
            <person name="Won M."/>
            <person name="Lee C.-M."/>
            <person name="Woen H.-Y."/>
            <person name="Kwon S.-W."/>
        </authorList>
    </citation>
    <scope>NUCLEOTIDE SEQUENCE [LARGE SCALE GENOMIC DNA]</scope>
    <source>
        <strain evidence="2 3">SSPM10-3</strain>
    </source>
</reference>
<evidence type="ECO:0008006" key="4">
    <source>
        <dbReference type="Google" id="ProtNLM"/>
    </source>
</evidence>
<proteinExistence type="predicted"/>
<keyword evidence="1" id="KW-0812">Transmembrane</keyword>
<keyword evidence="1" id="KW-0472">Membrane</keyword>
<evidence type="ECO:0000256" key="1">
    <source>
        <dbReference type="SAM" id="Phobius"/>
    </source>
</evidence>
<organism evidence="2 3">
    <name type="scientific">Gracilibacillus salinarum</name>
    <dbReference type="NCBI Taxonomy" id="2932255"/>
    <lineage>
        <taxon>Bacteria</taxon>
        <taxon>Bacillati</taxon>
        <taxon>Bacillota</taxon>
        <taxon>Bacilli</taxon>
        <taxon>Bacillales</taxon>
        <taxon>Bacillaceae</taxon>
        <taxon>Gracilibacillus</taxon>
    </lineage>
</organism>
<protein>
    <recommendedName>
        <fullName evidence="4">DUF3679 domain-containing protein</fullName>
    </recommendedName>
</protein>
<sequence length="109" mass="12206">MNKVKYFFYLLLLSICFSIGMYLGMDRSGETATAEGSTAEQEVEEVAVSQIDQMNREAIMEEVEKNGVAEKEFEPAFIHSVANKGETVVKHFFNQIVHATYAVVDGLFS</sequence>
<gene>
    <name evidence="2" type="ORF">MUN87_03935</name>
</gene>
<name>A0ABY4GPH6_9BACI</name>
<evidence type="ECO:0000313" key="2">
    <source>
        <dbReference type="EMBL" id="UOQ86058.1"/>
    </source>
</evidence>
<keyword evidence="1" id="KW-1133">Transmembrane helix</keyword>
<feature type="transmembrane region" description="Helical" evidence="1">
    <location>
        <begin position="6"/>
        <end position="25"/>
    </location>
</feature>
<accession>A0ABY4GPH6</accession>
<dbReference type="EMBL" id="CP095071">
    <property type="protein sequence ID" value="UOQ86058.1"/>
    <property type="molecule type" value="Genomic_DNA"/>
</dbReference>
<dbReference type="Proteomes" id="UP000831537">
    <property type="component" value="Chromosome"/>
</dbReference>